<keyword evidence="2" id="KW-0472">Membrane</keyword>
<evidence type="ECO:0000256" key="1">
    <source>
        <dbReference type="ARBA" id="ARBA00022734"/>
    </source>
</evidence>
<dbReference type="PROSITE" id="PS50041">
    <property type="entry name" value="C_TYPE_LECTIN_2"/>
    <property type="match status" value="1"/>
</dbReference>
<dbReference type="Proteomes" id="UP000314987">
    <property type="component" value="Unassembled WGS sequence"/>
</dbReference>
<protein>
    <submittedName>
        <fullName evidence="4">C-type lectin domain family 4 member E</fullName>
    </submittedName>
</protein>
<dbReference type="Ensembl" id="ENSVURT00010035984.1">
    <property type="protein sequence ID" value="ENSVURP00010031595.1"/>
    <property type="gene ID" value="ENSVURG00010024145.1"/>
</dbReference>
<evidence type="ECO:0000313" key="4">
    <source>
        <dbReference type="Ensembl" id="ENSVURP00010031595.1"/>
    </source>
</evidence>
<keyword evidence="2" id="KW-0812">Transmembrane</keyword>
<reference evidence="4" key="3">
    <citation type="submission" date="2025-09" db="UniProtKB">
        <authorList>
            <consortium name="Ensembl"/>
        </authorList>
    </citation>
    <scope>IDENTIFICATION</scope>
</reference>
<feature type="transmembrane region" description="Helical" evidence="2">
    <location>
        <begin position="20"/>
        <end position="44"/>
    </location>
</feature>
<dbReference type="GO" id="GO:0038187">
    <property type="term" value="F:pattern recognition receptor activity"/>
    <property type="evidence" value="ECO:0007669"/>
    <property type="project" value="Ensembl"/>
</dbReference>
<evidence type="ECO:0000259" key="3">
    <source>
        <dbReference type="PROSITE" id="PS50041"/>
    </source>
</evidence>
<organism evidence="4 5">
    <name type="scientific">Vombatus ursinus</name>
    <name type="common">Common wombat</name>
    <dbReference type="NCBI Taxonomy" id="29139"/>
    <lineage>
        <taxon>Eukaryota</taxon>
        <taxon>Metazoa</taxon>
        <taxon>Chordata</taxon>
        <taxon>Craniata</taxon>
        <taxon>Vertebrata</taxon>
        <taxon>Euteleostomi</taxon>
        <taxon>Mammalia</taxon>
        <taxon>Metatheria</taxon>
        <taxon>Diprotodontia</taxon>
        <taxon>Vombatidae</taxon>
        <taxon>Vombatus</taxon>
    </lineage>
</organism>
<sequence>MDPPKDSAVENTGRIGLHSPLCYCVIAGVSILFLTSCFITKCVVSYRLFSQSYEEDKNQFNLIDHFKESSCSTDASGIIRTCCPLKWKRFQSSCYFFSKDTMTWTASLKACESMGANLVVINTQEEQNFLFRAKPSQREFYIGLTDQVVDNQWQWVDGTPFNKSLSFWDIGEPNNIAGLEDCVTIRDSSNANHNWNDMTCFFKMYRICEMPVTNVLTEKK</sequence>
<dbReference type="Pfam" id="PF00059">
    <property type="entry name" value="Lectin_C"/>
    <property type="match status" value="1"/>
</dbReference>
<dbReference type="InterPro" id="IPR001304">
    <property type="entry name" value="C-type_lectin-like"/>
</dbReference>
<dbReference type="GeneTree" id="ENSGT00940000160666"/>
<dbReference type="GO" id="GO:0030246">
    <property type="term" value="F:carbohydrate binding"/>
    <property type="evidence" value="ECO:0007669"/>
    <property type="project" value="UniProtKB-KW"/>
</dbReference>
<gene>
    <name evidence="4" type="primary">CLEC4E</name>
</gene>
<proteinExistence type="predicted"/>
<feature type="domain" description="C-type lectin" evidence="3">
    <location>
        <begin position="90"/>
        <end position="209"/>
    </location>
</feature>
<reference evidence="5" key="1">
    <citation type="submission" date="2018-12" db="EMBL/GenBank/DDBJ databases">
        <authorList>
            <person name="Yazar S."/>
        </authorList>
    </citation>
    <scope>NUCLEOTIDE SEQUENCE [LARGE SCALE GENOMIC DNA]</scope>
</reference>
<name>A0A4X2MD86_VOMUR</name>
<dbReference type="SMART" id="SM00034">
    <property type="entry name" value="CLECT"/>
    <property type="match status" value="1"/>
</dbReference>
<dbReference type="InterPro" id="IPR016187">
    <property type="entry name" value="CTDL_fold"/>
</dbReference>
<dbReference type="AlphaFoldDB" id="A0A4X2MD86"/>
<dbReference type="SUPFAM" id="SSF56436">
    <property type="entry name" value="C-type lectin-like"/>
    <property type="match status" value="1"/>
</dbReference>
<dbReference type="PANTHER" id="PTHR22803">
    <property type="entry name" value="MANNOSE, PHOSPHOLIPASE, LECTIN RECEPTOR RELATED"/>
    <property type="match status" value="1"/>
</dbReference>
<keyword evidence="1" id="KW-0430">Lectin</keyword>
<dbReference type="GO" id="GO:0002221">
    <property type="term" value="P:pattern recognition receptor signaling pathway"/>
    <property type="evidence" value="ECO:0007669"/>
    <property type="project" value="Ensembl"/>
</dbReference>
<dbReference type="Gene3D" id="3.10.100.10">
    <property type="entry name" value="Mannose-Binding Protein A, subunit A"/>
    <property type="match status" value="1"/>
</dbReference>
<dbReference type="GO" id="GO:0005509">
    <property type="term" value="F:calcium ion binding"/>
    <property type="evidence" value="ECO:0007669"/>
    <property type="project" value="Ensembl"/>
</dbReference>
<dbReference type="STRING" id="29139.ENSVURP00010031595"/>
<dbReference type="InterPro" id="IPR050111">
    <property type="entry name" value="C-type_lectin/snaclec_domain"/>
</dbReference>
<dbReference type="GeneID" id="114037337"/>
<dbReference type="InterPro" id="IPR016186">
    <property type="entry name" value="C-type_lectin-like/link_sf"/>
</dbReference>
<dbReference type="OrthoDB" id="6337382at2759"/>
<evidence type="ECO:0000313" key="5">
    <source>
        <dbReference type="Proteomes" id="UP000314987"/>
    </source>
</evidence>
<dbReference type="CDD" id="cd03590">
    <property type="entry name" value="CLECT_DC-SIGN_like"/>
    <property type="match status" value="1"/>
</dbReference>
<keyword evidence="5" id="KW-1185">Reference proteome</keyword>
<evidence type="ECO:0000256" key="2">
    <source>
        <dbReference type="SAM" id="Phobius"/>
    </source>
</evidence>
<reference evidence="4" key="2">
    <citation type="submission" date="2025-08" db="UniProtKB">
        <authorList>
            <consortium name="Ensembl"/>
        </authorList>
    </citation>
    <scope>IDENTIFICATION</scope>
</reference>
<dbReference type="RefSeq" id="XP_027709974.1">
    <property type="nucleotide sequence ID" value="XM_027854173.1"/>
</dbReference>
<dbReference type="InterPro" id="IPR033989">
    <property type="entry name" value="CD209-like_CTLD"/>
</dbReference>
<dbReference type="CTD" id="26253"/>
<accession>A0A4X2MD86</accession>
<dbReference type="OMA" id="CPLNWEH"/>
<keyword evidence="2" id="KW-1133">Transmembrane helix</keyword>
<dbReference type="GO" id="GO:0016020">
    <property type="term" value="C:membrane"/>
    <property type="evidence" value="ECO:0007669"/>
    <property type="project" value="Ensembl"/>
</dbReference>